<dbReference type="PANTHER" id="PTHR10173">
    <property type="entry name" value="METHIONINE SULFOXIDE REDUCTASE"/>
    <property type="match status" value="1"/>
</dbReference>
<dbReference type="GO" id="GO:0006979">
    <property type="term" value="P:response to oxidative stress"/>
    <property type="evidence" value="ECO:0007669"/>
    <property type="project" value="InterPro"/>
</dbReference>
<evidence type="ECO:0000256" key="5">
    <source>
        <dbReference type="ARBA" id="ARBA00022833"/>
    </source>
</evidence>
<evidence type="ECO:0000313" key="11">
    <source>
        <dbReference type="Proteomes" id="UP000193307"/>
    </source>
</evidence>
<protein>
    <recommendedName>
        <fullName evidence="3">peptide-methionine (R)-S-oxide reductase</fullName>
        <ecNumber evidence="3">1.8.4.12</ecNumber>
    </recommendedName>
</protein>
<evidence type="ECO:0000256" key="7">
    <source>
        <dbReference type="ARBA" id="ARBA00048488"/>
    </source>
</evidence>
<dbReference type="SUPFAM" id="SSF51316">
    <property type="entry name" value="Mss4-like"/>
    <property type="match status" value="1"/>
</dbReference>
<comment type="catalytic activity">
    <reaction evidence="7">
        <text>L-methionyl-[protein] + [thioredoxin]-disulfide + H2O = L-methionyl-(R)-S-oxide-[protein] + [thioredoxin]-dithiol</text>
        <dbReference type="Rhea" id="RHEA:24164"/>
        <dbReference type="Rhea" id="RHEA-COMP:10698"/>
        <dbReference type="Rhea" id="RHEA-COMP:10700"/>
        <dbReference type="Rhea" id="RHEA-COMP:12313"/>
        <dbReference type="Rhea" id="RHEA-COMP:12314"/>
        <dbReference type="ChEBI" id="CHEBI:15377"/>
        <dbReference type="ChEBI" id="CHEBI:16044"/>
        <dbReference type="ChEBI" id="CHEBI:29950"/>
        <dbReference type="ChEBI" id="CHEBI:45764"/>
        <dbReference type="ChEBI" id="CHEBI:50058"/>
        <dbReference type="EC" id="1.8.4.12"/>
    </reaction>
</comment>
<dbReference type="InterPro" id="IPR028427">
    <property type="entry name" value="Met_Sox_Rdtase_MsrB"/>
</dbReference>
<evidence type="ECO:0000259" key="9">
    <source>
        <dbReference type="PROSITE" id="PS51790"/>
    </source>
</evidence>
<dbReference type="GO" id="GO:0030091">
    <property type="term" value="P:protein repair"/>
    <property type="evidence" value="ECO:0007669"/>
    <property type="project" value="InterPro"/>
</dbReference>
<dbReference type="InterPro" id="IPR002579">
    <property type="entry name" value="Met_Sox_Rdtase_MsrB_dom"/>
</dbReference>
<evidence type="ECO:0000256" key="6">
    <source>
        <dbReference type="ARBA" id="ARBA00023002"/>
    </source>
</evidence>
<evidence type="ECO:0000256" key="3">
    <source>
        <dbReference type="ARBA" id="ARBA00012499"/>
    </source>
</evidence>
<feature type="domain" description="MsrB" evidence="9">
    <location>
        <begin position="24"/>
        <end position="145"/>
    </location>
</feature>
<evidence type="ECO:0000256" key="4">
    <source>
        <dbReference type="ARBA" id="ARBA00022723"/>
    </source>
</evidence>
<keyword evidence="11" id="KW-1185">Reference proteome</keyword>
<keyword evidence="6 10" id="KW-0560">Oxidoreductase</keyword>
<gene>
    <name evidence="10" type="primary">msrB</name>
    <name evidence="10" type="ORF">PAM7971_00705</name>
</gene>
<dbReference type="GO" id="GO:0046872">
    <property type="term" value="F:metal ion binding"/>
    <property type="evidence" value="ECO:0007669"/>
    <property type="project" value="UniProtKB-KW"/>
</dbReference>
<dbReference type="NCBIfam" id="TIGR00357">
    <property type="entry name" value="peptide-methionine (R)-S-oxide reductase MsrB"/>
    <property type="match status" value="1"/>
</dbReference>
<evidence type="ECO:0000256" key="1">
    <source>
        <dbReference type="ARBA" id="ARBA00001947"/>
    </source>
</evidence>
<dbReference type="PANTHER" id="PTHR10173:SF52">
    <property type="entry name" value="METHIONINE-R-SULFOXIDE REDUCTASE B1"/>
    <property type="match status" value="1"/>
</dbReference>
<dbReference type="GO" id="GO:0033743">
    <property type="term" value="F:peptide-methionine (R)-S-oxide reductase activity"/>
    <property type="evidence" value="ECO:0007669"/>
    <property type="project" value="UniProtKB-EC"/>
</dbReference>
<dbReference type="OrthoDB" id="9785497at2"/>
<accession>A0A1Y5RQ44</accession>
<dbReference type="Gene3D" id="2.170.150.20">
    <property type="entry name" value="Peptide methionine sulfoxide reductase"/>
    <property type="match status" value="1"/>
</dbReference>
<dbReference type="STRING" id="658057.SAMN04488032_11756"/>
<sequence>MPDDTSKPVPQSNASQAAKVEKTDAQWQEILDADTYQVTRQHGTEPAYSHPGFPKAAGTFHCVCCGAELFTQETKYESHCGWPAFYAPKDGAPVGETHDTSHGMSRTEVHCDTCGAHLGHVFPDGPKPTGTRYCINGVALHFEPNENASDKDEA</sequence>
<dbReference type="EMBL" id="FWFW01000002">
    <property type="protein sequence ID" value="SLN22713.1"/>
    <property type="molecule type" value="Genomic_DNA"/>
</dbReference>
<dbReference type="EC" id="1.8.4.12" evidence="3"/>
<dbReference type="PROSITE" id="PS51790">
    <property type="entry name" value="MSRB"/>
    <property type="match status" value="1"/>
</dbReference>
<dbReference type="AlphaFoldDB" id="A0A1Y5RQ44"/>
<evidence type="ECO:0000256" key="2">
    <source>
        <dbReference type="ARBA" id="ARBA00007174"/>
    </source>
</evidence>
<keyword evidence="5" id="KW-0862">Zinc</keyword>
<dbReference type="FunFam" id="2.170.150.20:FF:000001">
    <property type="entry name" value="Peptide methionine sulfoxide reductase MsrB"/>
    <property type="match status" value="1"/>
</dbReference>
<comment type="similarity">
    <text evidence="2">Belongs to the MsrB Met sulfoxide reductase family.</text>
</comment>
<reference evidence="10 11" key="1">
    <citation type="submission" date="2017-03" db="EMBL/GenBank/DDBJ databases">
        <authorList>
            <person name="Afonso C.L."/>
            <person name="Miller P.J."/>
            <person name="Scott M.A."/>
            <person name="Spackman E."/>
            <person name="Goraichik I."/>
            <person name="Dimitrov K.M."/>
            <person name="Suarez D.L."/>
            <person name="Swayne D.E."/>
        </authorList>
    </citation>
    <scope>NUCLEOTIDE SEQUENCE [LARGE SCALE GENOMIC DNA]</scope>
    <source>
        <strain evidence="10 11">CECT 7971</strain>
    </source>
</reference>
<organism evidence="10 11">
    <name type="scientific">Pacificibacter marinus</name>
    <dbReference type="NCBI Taxonomy" id="658057"/>
    <lineage>
        <taxon>Bacteria</taxon>
        <taxon>Pseudomonadati</taxon>
        <taxon>Pseudomonadota</taxon>
        <taxon>Alphaproteobacteria</taxon>
        <taxon>Rhodobacterales</taxon>
        <taxon>Roseobacteraceae</taxon>
        <taxon>Pacificibacter</taxon>
    </lineage>
</organism>
<keyword evidence="4" id="KW-0479">Metal-binding</keyword>
<feature type="region of interest" description="Disordered" evidence="8">
    <location>
        <begin position="1"/>
        <end position="24"/>
    </location>
</feature>
<dbReference type="InterPro" id="IPR011057">
    <property type="entry name" value="Mss4-like_sf"/>
</dbReference>
<dbReference type="RefSeq" id="WP_085847968.1">
    <property type="nucleotide sequence ID" value="NZ_FNZV01000017.1"/>
</dbReference>
<evidence type="ECO:0000313" key="10">
    <source>
        <dbReference type="EMBL" id="SLN22713.1"/>
    </source>
</evidence>
<dbReference type="Pfam" id="PF01641">
    <property type="entry name" value="SelR"/>
    <property type="match status" value="1"/>
</dbReference>
<dbReference type="GO" id="GO:0005737">
    <property type="term" value="C:cytoplasm"/>
    <property type="evidence" value="ECO:0007669"/>
    <property type="project" value="TreeGrafter"/>
</dbReference>
<comment type="cofactor">
    <cofactor evidence="1">
        <name>Zn(2+)</name>
        <dbReference type="ChEBI" id="CHEBI:29105"/>
    </cofactor>
</comment>
<evidence type="ECO:0000256" key="8">
    <source>
        <dbReference type="SAM" id="MobiDB-lite"/>
    </source>
</evidence>
<proteinExistence type="inferred from homology"/>
<name>A0A1Y5RQ44_9RHOB</name>
<dbReference type="Proteomes" id="UP000193307">
    <property type="component" value="Unassembled WGS sequence"/>
</dbReference>